<reference evidence="2" key="2">
    <citation type="journal article" date="2021" name="PeerJ">
        <title>Extensive microbial diversity within the chicken gut microbiome revealed by metagenomics and culture.</title>
        <authorList>
            <person name="Gilroy R."/>
            <person name="Ravi A."/>
            <person name="Getino M."/>
            <person name="Pursley I."/>
            <person name="Horton D.L."/>
            <person name="Alikhan N.F."/>
            <person name="Baker D."/>
            <person name="Gharbi K."/>
            <person name="Hall N."/>
            <person name="Watson M."/>
            <person name="Adriaenssens E.M."/>
            <person name="Foster-Nyarko E."/>
            <person name="Jarju S."/>
            <person name="Secka A."/>
            <person name="Antonio M."/>
            <person name="Oren A."/>
            <person name="Chaudhuri R.R."/>
            <person name="La Ragione R."/>
            <person name="Hildebrand F."/>
            <person name="Pallen M.J."/>
        </authorList>
    </citation>
    <scope>NUCLEOTIDE SEQUENCE</scope>
    <source>
        <strain evidence="2">G3-3990</strain>
    </source>
</reference>
<evidence type="ECO:0000313" key="2">
    <source>
        <dbReference type="EMBL" id="MBO8460967.1"/>
    </source>
</evidence>
<feature type="chain" id="PRO_5038626216" evidence="1">
    <location>
        <begin position="21"/>
        <end position="317"/>
    </location>
</feature>
<dbReference type="Pfam" id="PF11751">
    <property type="entry name" value="PorP_SprF"/>
    <property type="match status" value="1"/>
</dbReference>
<comment type="caution">
    <text evidence="2">The sequence shown here is derived from an EMBL/GenBank/DDBJ whole genome shotgun (WGS) entry which is preliminary data.</text>
</comment>
<protein>
    <submittedName>
        <fullName evidence="2">Type IX secretion system membrane protein PorP/SprF</fullName>
    </submittedName>
</protein>
<evidence type="ECO:0000313" key="3">
    <source>
        <dbReference type="Proteomes" id="UP000823641"/>
    </source>
</evidence>
<organism evidence="2 3">
    <name type="scientific">Candidatus Gallipaludibacter merdavium</name>
    <dbReference type="NCBI Taxonomy" id="2840839"/>
    <lineage>
        <taxon>Bacteria</taxon>
        <taxon>Pseudomonadati</taxon>
        <taxon>Bacteroidota</taxon>
        <taxon>Bacteroidia</taxon>
        <taxon>Bacteroidales</taxon>
        <taxon>Candidatus Gallipaludibacter</taxon>
    </lineage>
</organism>
<evidence type="ECO:0000256" key="1">
    <source>
        <dbReference type="SAM" id="SignalP"/>
    </source>
</evidence>
<dbReference type="Proteomes" id="UP000823641">
    <property type="component" value="Unassembled WGS sequence"/>
</dbReference>
<dbReference type="InterPro" id="IPR019861">
    <property type="entry name" value="PorP/SprF_Bacteroidetes"/>
</dbReference>
<name>A0A9D9N5D5_9BACT</name>
<gene>
    <name evidence="2" type="ORF">IAA73_11670</name>
</gene>
<dbReference type="AlphaFoldDB" id="A0A9D9N5D5"/>
<dbReference type="NCBIfam" id="TIGR03519">
    <property type="entry name" value="T9SS_PorP_fam"/>
    <property type="match status" value="1"/>
</dbReference>
<keyword evidence="1" id="KW-0732">Signal</keyword>
<feature type="signal peptide" evidence="1">
    <location>
        <begin position="1"/>
        <end position="20"/>
    </location>
</feature>
<sequence>MKNRCVGLLLLSLLSFVAYAQFDVQPAHYMFFQSSYNPAAAGAEGLFKVAGLHRMQYAGMPKMPQTTLFHVESPFPIKKTQHGAAIHFMNESIGLLNNKTVDFQYAYRHKLGKGYLSAGIGLGFVSLGFQGDSVITEIESDYHDITGDTHIPTTEEEAMNFDMGLGVYYNAEDWYAGVSFKHLNYPVIRWTDYSIFTVRGTMYMVGGYDWKLKNNKFRVKPSALIQTDFSSWSVALTGIVEYNQRFRGGLTWRLQDAVGILLGMDIISGLTCGYTYELPTTRLLSYGVWGSHEIFLSYSFDILRQKKTSKYKSIRIL</sequence>
<reference evidence="2" key="1">
    <citation type="submission" date="2020-10" db="EMBL/GenBank/DDBJ databases">
        <authorList>
            <person name="Gilroy R."/>
        </authorList>
    </citation>
    <scope>NUCLEOTIDE SEQUENCE</scope>
    <source>
        <strain evidence="2">G3-3990</strain>
    </source>
</reference>
<dbReference type="EMBL" id="JADIMG010000106">
    <property type="protein sequence ID" value="MBO8460967.1"/>
    <property type="molecule type" value="Genomic_DNA"/>
</dbReference>
<accession>A0A9D9N5D5</accession>
<proteinExistence type="predicted"/>